<reference evidence="13" key="1">
    <citation type="submission" date="2022-11" db="EMBL/GenBank/DDBJ databases">
        <title>Centuries of genome instability and evolution in soft-shell clam transmissible cancer (bioRxiv).</title>
        <authorList>
            <person name="Hart S.F.M."/>
            <person name="Yonemitsu M.A."/>
            <person name="Giersch R.M."/>
            <person name="Beal B.F."/>
            <person name="Arriagada G."/>
            <person name="Davis B.W."/>
            <person name="Ostrander E.A."/>
            <person name="Goff S.P."/>
            <person name="Metzger M.J."/>
        </authorList>
    </citation>
    <scope>NUCLEOTIDE SEQUENCE</scope>
    <source>
        <strain evidence="13">MELC-2E11</strain>
        <tissue evidence="13">Siphon/mantle</tissue>
    </source>
</reference>
<keyword evidence="4" id="KW-0653">Protein transport</keyword>
<accession>A0ABY7GAI7</accession>
<keyword evidence="5" id="KW-0811">Translocation</keyword>
<sequence>MAGSPVRNRKESVPQGEALKSKKLSTQQKEFIEKLTPFLGLDEAQSYEIFCSYIYQDFRGSQKNLQLCLSSERHMQGLMLKIRDFYYSERLYLLQTIRHILTFWPEQENHPYREEYTEFLNELLNNNELIKRLLDQLDGITDAPPPSWETHGKLMNERHALVWAQQNLKEQVELLEILLVYWKDFEASAADFTKLLDKFKRQGFGRRQSYKHILDEHMDSTLKQIGSLEVLVLLQALDLETVERLSTTQSFGEHSLLKDQSTFQSVDQAIQLLGTEQPHGPLLLSWSVVRQLYLDNTGSQLTRKFGNQALQLHVFDFINEVLSREPFSGKSMTASVSHCLIYTVLLAALTAFDETTLTRNHMERQVLYDITAKLMDREFIAMNVWNKGLDVGVGSLFQTALLNFPLDFTTLVRLSTALATANENSASRIPAGVYGQLITVGRKSDLEIPIIQWEVTYNGWELLKGEIQELLHQIAHGAELLAACVDCVTCAAKLQPQQAWHDLKHTGLLPFLTENIDNMAELLSGKGVSRGLYGSLLAGSEVPHGNFLLTEALLDFISELVLPLYKVGREDQLQACMVYILREVFPAFQKWRYLGNTRKEIIGQKCLGIAHKILNLQLSKEKKNASRPHIQQLCVYSLLFTEAGKSLLEIIATGVETVEILLAQQSSQSEGSGDDLVQLIQMAFSVMNRLLLLRSHEQLSPVEYIYHRTSPKLARLATLFLRRLAVVLPMSILACLGSQAEALRDIFLMRLQLATEDLSLKTGILQLLSVCVDTQPGLIELFLNVQPSSQTDANKDGQVSCIQTVLELMDVGRQETYRCPPDLLAACTSFIQALWQGGRETAMEALRAKPNFWPSLCSCLLKDLPDVTQDKMLVHRMKTVAYTLRLLAHEIYSVTSVRLDDNLKKVFKELAEKGRLKYWSTVRSQDSVMPHDLSLEGTDLSDNPTFLLLRAWKDFWVVIAKIQVTELKLEEELKEVIVEDLLQSVYAQFSDKLTEFGHTVAKTCSALFFTLTTRELPSVQELKKLREGQDGGAGSFVNTDHRIKGGEALSLAGLTGYVCLPISYCYQNGDTSIQGPTPNKQARQTPQPVTWLGVYCQCVDLYTTLLTSLKFTFLEDAFNFVGSHQDRMQQCLECSRFNLKPEIFEEVERTCVFVGQLANYSREWRLHLPEPLNKILTSMLFMCQTFVSYLVRPRYLQYILEQQGGEKQPGSRGGERFPVATLHTQASMEDVDNPSTQYTQVQHSLLKVIGESLVALRRFTPDLVQILVDQQLKCCQRSLVMFVLENALYLTMSQGMWYLKDPRVHQRDKQLLKRELGTEMNSILSGIQRYIRRGGPQSPAGGSQPSPRGQSPGGPTLSRSVSQTFLTSHDHAVFRLVQEFSKQVLR</sequence>
<name>A0ABY7GAI7_MYAAR</name>
<evidence type="ECO:0000256" key="9">
    <source>
        <dbReference type="ARBA" id="ARBA00040174"/>
    </source>
</evidence>
<dbReference type="InterPro" id="IPR044840">
    <property type="entry name" value="Nup188"/>
</dbReference>
<comment type="similarity">
    <text evidence="8">Belongs to the Nup188 family.</text>
</comment>
<evidence type="ECO:0000256" key="4">
    <source>
        <dbReference type="ARBA" id="ARBA00022927"/>
    </source>
</evidence>
<gene>
    <name evidence="13" type="ORF">MAR_033972</name>
</gene>
<dbReference type="InterPro" id="IPR048883">
    <property type="entry name" value="Nup188_N-subdom_III"/>
</dbReference>
<evidence type="ECO:0000259" key="11">
    <source>
        <dbReference type="Pfam" id="PF10487"/>
    </source>
</evidence>
<feature type="domain" description="Nucleoporin Nup188 N-terminal" evidence="11">
    <location>
        <begin position="21"/>
        <end position="376"/>
    </location>
</feature>
<evidence type="ECO:0000256" key="7">
    <source>
        <dbReference type="ARBA" id="ARBA00023242"/>
    </source>
</evidence>
<keyword evidence="6" id="KW-0906">Nuclear pore complex</keyword>
<evidence type="ECO:0000256" key="1">
    <source>
        <dbReference type="ARBA" id="ARBA00004567"/>
    </source>
</evidence>
<comment type="subcellular location">
    <subcellularLocation>
        <location evidence="1">Nucleus</location>
        <location evidence="1">Nuclear pore complex</location>
    </subcellularLocation>
</comment>
<evidence type="ECO:0000256" key="3">
    <source>
        <dbReference type="ARBA" id="ARBA00022816"/>
    </source>
</evidence>
<keyword evidence="3" id="KW-0509">mRNA transport</keyword>
<evidence type="ECO:0000313" key="13">
    <source>
        <dbReference type="EMBL" id="WAR31430.1"/>
    </source>
</evidence>
<dbReference type="EMBL" id="CP111028">
    <property type="protein sequence ID" value="WAR31430.1"/>
    <property type="molecule type" value="Genomic_DNA"/>
</dbReference>
<dbReference type="PANTHER" id="PTHR31431:SF1">
    <property type="entry name" value="NUCLEOPORIN NUP188"/>
    <property type="match status" value="1"/>
</dbReference>
<evidence type="ECO:0000256" key="5">
    <source>
        <dbReference type="ARBA" id="ARBA00023010"/>
    </source>
</evidence>
<evidence type="ECO:0000256" key="2">
    <source>
        <dbReference type="ARBA" id="ARBA00022448"/>
    </source>
</evidence>
<organism evidence="13 14">
    <name type="scientific">Mya arenaria</name>
    <name type="common">Soft-shell clam</name>
    <dbReference type="NCBI Taxonomy" id="6604"/>
    <lineage>
        <taxon>Eukaryota</taxon>
        <taxon>Metazoa</taxon>
        <taxon>Spiralia</taxon>
        <taxon>Lophotrochozoa</taxon>
        <taxon>Mollusca</taxon>
        <taxon>Bivalvia</taxon>
        <taxon>Autobranchia</taxon>
        <taxon>Heteroconchia</taxon>
        <taxon>Euheterodonta</taxon>
        <taxon>Imparidentia</taxon>
        <taxon>Neoheterodontei</taxon>
        <taxon>Myida</taxon>
        <taxon>Myoidea</taxon>
        <taxon>Myidae</taxon>
        <taxon>Mya</taxon>
    </lineage>
</organism>
<evidence type="ECO:0000256" key="8">
    <source>
        <dbReference type="ARBA" id="ARBA00038387"/>
    </source>
</evidence>
<keyword evidence="7" id="KW-0539">Nucleus</keyword>
<evidence type="ECO:0000259" key="12">
    <source>
        <dbReference type="Pfam" id="PF21093"/>
    </source>
</evidence>
<feature type="region of interest" description="Disordered" evidence="10">
    <location>
        <begin position="1"/>
        <end position="21"/>
    </location>
</feature>
<dbReference type="Pfam" id="PF21093">
    <property type="entry name" value="Nup188_N-subdom_III"/>
    <property type="match status" value="1"/>
</dbReference>
<evidence type="ECO:0000256" key="10">
    <source>
        <dbReference type="SAM" id="MobiDB-lite"/>
    </source>
</evidence>
<protein>
    <recommendedName>
        <fullName evidence="9">Nucleoporin NUP188</fullName>
    </recommendedName>
</protein>
<evidence type="ECO:0000313" key="14">
    <source>
        <dbReference type="Proteomes" id="UP001164746"/>
    </source>
</evidence>
<keyword evidence="2" id="KW-0813">Transport</keyword>
<dbReference type="InterPro" id="IPR018864">
    <property type="entry name" value="Nucleoporin_Nup188_N"/>
</dbReference>
<evidence type="ECO:0000256" key="6">
    <source>
        <dbReference type="ARBA" id="ARBA00023132"/>
    </source>
</evidence>
<keyword evidence="14" id="KW-1185">Reference proteome</keyword>
<proteinExistence type="inferred from homology"/>
<dbReference type="Proteomes" id="UP001164746">
    <property type="component" value="Chromosome 17"/>
</dbReference>
<dbReference type="PANTHER" id="PTHR31431">
    <property type="entry name" value="NUCLEOPORIN NUP188 HOMOLOG"/>
    <property type="match status" value="1"/>
</dbReference>
<feature type="domain" description="Nucleoporin Nup188 N-terminal subdomain III" evidence="12">
    <location>
        <begin position="479"/>
        <end position="785"/>
    </location>
</feature>
<dbReference type="Pfam" id="PF10487">
    <property type="entry name" value="Nup188_N"/>
    <property type="match status" value="1"/>
</dbReference>
<feature type="compositionally biased region" description="Low complexity" evidence="10">
    <location>
        <begin position="1334"/>
        <end position="1355"/>
    </location>
</feature>
<feature type="region of interest" description="Disordered" evidence="10">
    <location>
        <begin position="1334"/>
        <end position="1360"/>
    </location>
</feature>